<evidence type="ECO:0000313" key="3">
    <source>
        <dbReference type="Proteomes" id="UP000270094"/>
    </source>
</evidence>
<sequence length="243" mass="26315">MPDFVRPEANGSIIPPPQHTPSWSSTAGPSSSSPHARRCLPPTPNESRTPPPVALPDILIRTKSPRPRIQPSWVKEKVMSSMSVDDDDRSSSESEFAQSGVIRRNHKATMASRREENLARFALHATHISDSEEDSSPESRASTRSTSPRLVQSDHSNPQQALTLSVSSLAPFSSSTTTSDAPPVRRISQTDFPIEHRVEQSASRGSLTLATPPPIPPRVSPVPVESRASPAPSVDAMSRKISI</sequence>
<dbReference type="EMBL" id="UYYB01116462">
    <property type="protein sequence ID" value="VDM82204.1"/>
    <property type="molecule type" value="Genomic_DNA"/>
</dbReference>
<proteinExistence type="predicted"/>
<feature type="compositionally biased region" description="Pro residues" evidence="1">
    <location>
        <begin position="41"/>
        <end position="54"/>
    </location>
</feature>
<feature type="compositionally biased region" description="Low complexity" evidence="1">
    <location>
        <begin position="163"/>
        <end position="179"/>
    </location>
</feature>
<protein>
    <submittedName>
        <fullName evidence="2">Uncharacterized protein</fullName>
    </submittedName>
</protein>
<evidence type="ECO:0000256" key="1">
    <source>
        <dbReference type="SAM" id="MobiDB-lite"/>
    </source>
</evidence>
<dbReference type="AlphaFoldDB" id="A0A3P7JTR3"/>
<feature type="compositionally biased region" description="Pro residues" evidence="1">
    <location>
        <begin position="211"/>
        <end position="220"/>
    </location>
</feature>
<dbReference type="Proteomes" id="UP000270094">
    <property type="component" value="Unassembled WGS sequence"/>
</dbReference>
<feature type="compositionally biased region" description="Polar residues" evidence="1">
    <location>
        <begin position="140"/>
        <end position="162"/>
    </location>
</feature>
<organism evidence="2 3">
    <name type="scientific">Strongylus vulgaris</name>
    <name type="common">Blood worm</name>
    <dbReference type="NCBI Taxonomy" id="40348"/>
    <lineage>
        <taxon>Eukaryota</taxon>
        <taxon>Metazoa</taxon>
        <taxon>Ecdysozoa</taxon>
        <taxon>Nematoda</taxon>
        <taxon>Chromadorea</taxon>
        <taxon>Rhabditida</taxon>
        <taxon>Rhabditina</taxon>
        <taxon>Rhabditomorpha</taxon>
        <taxon>Strongyloidea</taxon>
        <taxon>Strongylidae</taxon>
        <taxon>Strongylus</taxon>
    </lineage>
</organism>
<name>A0A3P7JTR3_STRVU</name>
<feature type="compositionally biased region" description="Low complexity" evidence="1">
    <location>
        <begin position="221"/>
        <end position="234"/>
    </location>
</feature>
<reference evidence="2 3" key="1">
    <citation type="submission" date="2018-11" db="EMBL/GenBank/DDBJ databases">
        <authorList>
            <consortium name="Pathogen Informatics"/>
        </authorList>
    </citation>
    <scope>NUCLEOTIDE SEQUENCE [LARGE SCALE GENOMIC DNA]</scope>
</reference>
<accession>A0A3P7JTR3</accession>
<feature type="non-terminal residue" evidence="2">
    <location>
        <position position="243"/>
    </location>
</feature>
<keyword evidence="3" id="KW-1185">Reference proteome</keyword>
<feature type="compositionally biased region" description="Polar residues" evidence="1">
    <location>
        <begin position="200"/>
        <end position="209"/>
    </location>
</feature>
<evidence type="ECO:0000313" key="2">
    <source>
        <dbReference type="EMBL" id="VDM82204.1"/>
    </source>
</evidence>
<gene>
    <name evidence="2" type="ORF">SVUK_LOCUS17202</name>
</gene>
<feature type="region of interest" description="Disordered" evidence="1">
    <location>
        <begin position="1"/>
        <end position="243"/>
    </location>
</feature>
<dbReference type="OrthoDB" id="270970at2759"/>
<feature type="compositionally biased region" description="Low complexity" evidence="1">
    <location>
        <begin position="21"/>
        <end position="34"/>
    </location>
</feature>